<dbReference type="Proteomes" id="UP001064896">
    <property type="component" value="Chromosome"/>
</dbReference>
<reference evidence="2" key="1">
    <citation type="submission" date="2020-05" db="EMBL/GenBank/DDBJ databases">
        <title>Complete genome sequence of Pseudomonas sp. Sm006.</title>
        <authorList>
            <person name="Takeuchi K."/>
            <person name="Someya N."/>
        </authorList>
    </citation>
    <scope>NUCLEOTIDE SEQUENCE</scope>
    <source>
        <strain evidence="2">Sm006</strain>
    </source>
</reference>
<sequence length="64" mass="6494">MGQGREYSGGLVAAVLRLGAVGIDGIDQHGLLASGSSGGEQQAKQESERTDGQGSKWAHGSNLI</sequence>
<proteinExistence type="predicted"/>
<keyword evidence="3" id="KW-1185">Reference proteome</keyword>
<protein>
    <submittedName>
        <fullName evidence="2">Uncharacterized protein</fullName>
    </submittedName>
</protein>
<evidence type="ECO:0000313" key="3">
    <source>
        <dbReference type="Proteomes" id="UP001064896"/>
    </source>
</evidence>
<gene>
    <name evidence="2" type="ORF">PSm6_46340</name>
</gene>
<organism evidence="2 3">
    <name type="scientific">Pseudomonas solani</name>
    <dbReference type="NCBI Taxonomy" id="2731552"/>
    <lineage>
        <taxon>Bacteria</taxon>
        <taxon>Pseudomonadati</taxon>
        <taxon>Pseudomonadota</taxon>
        <taxon>Gammaproteobacteria</taxon>
        <taxon>Pseudomonadales</taxon>
        <taxon>Pseudomonadaceae</taxon>
        <taxon>Pseudomonas</taxon>
    </lineage>
</organism>
<evidence type="ECO:0000313" key="2">
    <source>
        <dbReference type="EMBL" id="BCD88227.1"/>
    </source>
</evidence>
<feature type="region of interest" description="Disordered" evidence="1">
    <location>
        <begin position="30"/>
        <end position="64"/>
    </location>
</feature>
<name>A0ABM7LF18_9PSED</name>
<accession>A0ABM7LF18</accession>
<dbReference type="EMBL" id="AP023081">
    <property type="protein sequence ID" value="BCD88227.1"/>
    <property type="molecule type" value="Genomic_DNA"/>
</dbReference>
<evidence type="ECO:0000256" key="1">
    <source>
        <dbReference type="SAM" id="MobiDB-lite"/>
    </source>
</evidence>